<evidence type="ECO:0000313" key="6">
    <source>
        <dbReference type="Proteomes" id="UP000035681"/>
    </source>
</evidence>
<dbReference type="Proteomes" id="UP000035681">
    <property type="component" value="Unplaced"/>
</dbReference>
<proteinExistence type="inferred from homology"/>
<evidence type="ECO:0000313" key="7">
    <source>
        <dbReference type="WBParaSite" id="SSTP_0000193200.1"/>
    </source>
</evidence>
<feature type="chain" id="PRO_5005327109" evidence="5">
    <location>
        <begin position="23"/>
        <end position="132"/>
    </location>
</feature>
<evidence type="ECO:0000256" key="5">
    <source>
        <dbReference type="SAM" id="SignalP"/>
    </source>
</evidence>
<dbReference type="PANTHER" id="PTHR21700:SF24">
    <property type="entry name" value="TRANSTHYRETIN-LIKE FAMILY PROTEIN"/>
    <property type="match status" value="1"/>
</dbReference>
<dbReference type="InterPro" id="IPR001534">
    <property type="entry name" value="Transthyretin-like"/>
</dbReference>
<accession>A0A0K0DXG7</accession>
<feature type="signal peptide" evidence="5">
    <location>
        <begin position="1"/>
        <end position="22"/>
    </location>
</feature>
<keyword evidence="4 5" id="KW-0732">Signal</keyword>
<reference evidence="7" key="1">
    <citation type="submission" date="2015-08" db="UniProtKB">
        <authorList>
            <consortium name="WormBaseParasite"/>
        </authorList>
    </citation>
    <scope>IDENTIFICATION</scope>
</reference>
<dbReference type="InterPro" id="IPR038479">
    <property type="entry name" value="Transthyretin-like_sf"/>
</dbReference>
<dbReference type="WBParaSite" id="SSTP_0000193200.1">
    <property type="protein sequence ID" value="SSTP_0000193200.1"/>
    <property type="gene ID" value="SSTP_0000193200"/>
</dbReference>
<name>A0A0K0DXG7_STRER</name>
<evidence type="ECO:0000313" key="8">
    <source>
        <dbReference type="WBParaSite" id="TCONS_00008966.p1"/>
    </source>
</evidence>
<dbReference type="PANTHER" id="PTHR21700">
    <property type="entry name" value="TRANSTHYRETIN-LIKE FAMILY PROTEIN-RELATED"/>
    <property type="match status" value="1"/>
</dbReference>
<sequence>MYLSIFLFIFLNFFIINGRVQKIEVKGRILCQGKPLQFLDIKLKEEDFFFDDILDKNFTSENGNFELSGEDDEIFNIQPYIQFTYVCCEYFENCQHDTKVLTLPNNLTSFSKHKILYNFGDIDFHKPLHIIN</sequence>
<dbReference type="GO" id="GO:0009986">
    <property type="term" value="C:cell surface"/>
    <property type="evidence" value="ECO:0007669"/>
    <property type="project" value="InterPro"/>
</dbReference>
<comment type="similarity">
    <text evidence="2">Belongs to the nematode transthyretin-like family.</text>
</comment>
<dbReference type="Pfam" id="PF01060">
    <property type="entry name" value="TTR-52"/>
    <property type="match status" value="1"/>
</dbReference>
<evidence type="ECO:0000256" key="4">
    <source>
        <dbReference type="ARBA" id="ARBA00022729"/>
    </source>
</evidence>
<protein>
    <submittedName>
        <fullName evidence="8">Transthyretin-like family-containing protein</fullName>
    </submittedName>
</protein>
<dbReference type="WBParaSite" id="TCONS_00008966.p1">
    <property type="protein sequence ID" value="TCONS_00008966.p1"/>
    <property type="gene ID" value="XLOC_006828"/>
</dbReference>
<dbReference type="GO" id="GO:0005576">
    <property type="term" value="C:extracellular region"/>
    <property type="evidence" value="ECO:0007669"/>
    <property type="project" value="UniProtKB-SubCell"/>
</dbReference>
<keyword evidence="6" id="KW-1185">Reference proteome</keyword>
<evidence type="ECO:0000256" key="1">
    <source>
        <dbReference type="ARBA" id="ARBA00004613"/>
    </source>
</evidence>
<dbReference type="AlphaFoldDB" id="A0A0K0DXG7"/>
<dbReference type="Gene3D" id="2.60.40.3330">
    <property type="match status" value="1"/>
</dbReference>
<evidence type="ECO:0000256" key="2">
    <source>
        <dbReference type="ARBA" id="ARBA00010112"/>
    </source>
</evidence>
<organism evidence="7">
    <name type="scientific">Strongyloides stercoralis</name>
    <name type="common">Threadworm</name>
    <dbReference type="NCBI Taxonomy" id="6248"/>
    <lineage>
        <taxon>Eukaryota</taxon>
        <taxon>Metazoa</taxon>
        <taxon>Ecdysozoa</taxon>
        <taxon>Nematoda</taxon>
        <taxon>Chromadorea</taxon>
        <taxon>Rhabditida</taxon>
        <taxon>Tylenchina</taxon>
        <taxon>Panagrolaimomorpha</taxon>
        <taxon>Strongyloidoidea</taxon>
        <taxon>Strongyloididae</taxon>
        <taxon>Strongyloides</taxon>
    </lineage>
</organism>
<comment type="subcellular location">
    <subcellularLocation>
        <location evidence="1">Secreted</location>
    </subcellularLocation>
</comment>
<keyword evidence="3" id="KW-0964">Secreted</keyword>
<evidence type="ECO:0000256" key="3">
    <source>
        <dbReference type="ARBA" id="ARBA00022525"/>
    </source>
</evidence>